<dbReference type="VEuPathDB" id="FungiDB:TREMEDRAFT_68214"/>
<feature type="region of interest" description="Disordered" evidence="8">
    <location>
        <begin position="1"/>
        <end position="135"/>
    </location>
</feature>
<gene>
    <name evidence="10" type="ORF">M231_02569</name>
</gene>
<keyword evidence="6" id="KW-0788">Thiol protease</keyword>
<feature type="compositionally biased region" description="Low complexity" evidence="8">
    <location>
        <begin position="252"/>
        <end position="273"/>
    </location>
</feature>
<dbReference type="Proteomes" id="UP000289152">
    <property type="component" value="Unassembled WGS sequence"/>
</dbReference>
<reference evidence="10 11" key="1">
    <citation type="submission" date="2016-06" db="EMBL/GenBank/DDBJ databases">
        <title>Evolution of pathogenesis and genome organization in the Tremellales.</title>
        <authorList>
            <person name="Cuomo C."/>
            <person name="Litvintseva A."/>
            <person name="Heitman J."/>
            <person name="Chen Y."/>
            <person name="Sun S."/>
            <person name="Springer D."/>
            <person name="Dromer F."/>
            <person name="Young S."/>
            <person name="Zeng Q."/>
            <person name="Chapman S."/>
            <person name="Gujja S."/>
            <person name="Saif S."/>
            <person name="Birren B."/>
        </authorList>
    </citation>
    <scope>NUCLEOTIDE SEQUENCE [LARGE SCALE GENOMIC DNA]</scope>
    <source>
        <strain evidence="10 11">ATCC 28783</strain>
    </source>
</reference>
<dbReference type="GO" id="GO:0061136">
    <property type="term" value="P:regulation of proteasomal protein catabolic process"/>
    <property type="evidence" value="ECO:0007669"/>
    <property type="project" value="TreeGrafter"/>
</dbReference>
<evidence type="ECO:0000313" key="11">
    <source>
        <dbReference type="Proteomes" id="UP000289152"/>
    </source>
</evidence>
<dbReference type="InterPro" id="IPR038765">
    <property type="entry name" value="Papain-like_cys_pep_sf"/>
</dbReference>
<comment type="catalytic activity">
    <reaction evidence="1">
        <text>Thiol-dependent hydrolysis of ester, thioester, amide, peptide and isopeptide bonds formed by the C-terminal Gly of ubiquitin (a 76-residue protein attached to proteins as an intracellular targeting signal).</text>
        <dbReference type="EC" id="3.4.19.12"/>
    </reaction>
</comment>
<evidence type="ECO:0000256" key="4">
    <source>
        <dbReference type="ARBA" id="ARBA00022786"/>
    </source>
</evidence>
<dbReference type="Gene3D" id="3.90.70.10">
    <property type="entry name" value="Cysteine proteinases"/>
    <property type="match status" value="2"/>
</dbReference>
<dbReference type="PROSITE" id="PS00973">
    <property type="entry name" value="USP_2"/>
    <property type="match status" value="1"/>
</dbReference>
<feature type="compositionally biased region" description="Low complexity" evidence="8">
    <location>
        <begin position="92"/>
        <end position="107"/>
    </location>
</feature>
<feature type="compositionally biased region" description="Low complexity" evidence="8">
    <location>
        <begin position="44"/>
        <end position="54"/>
    </location>
</feature>
<evidence type="ECO:0000313" key="10">
    <source>
        <dbReference type="EMBL" id="RXK40112.1"/>
    </source>
</evidence>
<dbReference type="InterPro" id="IPR044635">
    <property type="entry name" value="UBP14-like"/>
</dbReference>
<dbReference type="InterPro" id="IPR001394">
    <property type="entry name" value="Peptidase_C19_UCH"/>
</dbReference>
<dbReference type="GO" id="GO:0004843">
    <property type="term" value="F:cysteine-type deubiquitinase activity"/>
    <property type="evidence" value="ECO:0007669"/>
    <property type="project" value="UniProtKB-EC"/>
</dbReference>
<evidence type="ECO:0000256" key="3">
    <source>
        <dbReference type="ARBA" id="ARBA00022670"/>
    </source>
</evidence>
<dbReference type="InterPro" id="IPR025305">
    <property type="entry name" value="UCH_repeat_domain"/>
</dbReference>
<accession>A0A4Q1BQM3</accession>
<evidence type="ECO:0000256" key="5">
    <source>
        <dbReference type="ARBA" id="ARBA00022801"/>
    </source>
</evidence>
<evidence type="ECO:0000259" key="9">
    <source>
        <dbReference type="PROSITE" id="PS50235"/>
    </source>
</evidence>
<dbReference type="STRING" id="5217.A0A4Q1BQM3"/>
<dbReference type="PROSITE" id="PS50235">
    <property type="entry name" value="USP_3"/>
    <property type="match status" value="1"/>
</dbReference>
<organism evidence="10 11">
    <name type="scientific">Tremella mesenterica</name>
    <name type="common">Jelly fungus</name>
    <dbReference type="NCBI Taxonomy" id="5217"/>
    <lineage>
        <taxon>Eukaryota</taxon>
        <taxon>Fungi</taxon>
        <taxon>Dikarya</taxon>
        <taxon>Basidiomycota</taxon>
        <taxon>Agaricomycotina</taxon>
        <taxon>Tremellomycetes</taxon>
        <taxon>Tremellales</taxon>
        <taxon>Tremellaceae</taxon>
        <taxon>Tremella</taxon>
    </lineage>
</organism>
<evidence type="ECO:0000256" key="2">
    <source>
        <dbReference type="ARBA" id="ARBA00012759"/>
    </source>
</evidence>
<keyword evidence="7" id="KW-0175">Coiled coil</keyword>
<keyword evidence="5" id="KW-0378">Hydrolase</keyword>
<dbReference type="PANTHER" id="PTHR43982">
    <property type="entry name" value="UBIQUITIN CARBOXYL-TERMINAL HYDROLASE"/>
    <property type="match status" value="1"/>
</dbReference>
<dbReference type="Pfam" id="PF13446">
    <property type="entry name" value="RPT"/>
    <property type="match status" value="2"/>
</dbReference>
<dbReference type="GO" id="GO:0043161">
    <property type="term" value="P:proteasome-mediated ubiquitin-dependent protein catabolic process"/>
    <property type="evidence" value="ECO:0007669"/>
    <property type="project" value="InterPro"/>
</dbReference>
<dbReference type="EMBL" id="SDIL01000022">
    <property type="protein sequence ID" value="RXK40112.1"/>
    <property type="molecule type" value="Genomic_DNA"/>
</dbReference>
<dbReference type="CDD" id="cd02666">
    <property type="entry name" value="Peptidase_C19J"/>
    <property type="match status" value="1"/>
</dbReference>
<feature type="region of interest" description="Disordered" evidence="8">
    <location>
        <begin position="225"/>
        <end position="275"/>
    </location>
</feature>
<feature type="coiled-coil region" evidence="7">
    <location>
        <begin position="1305"/>
        <end position="1332"/>
    </location>
</feature>
<keyword evidence="4" id="KW-0833">Ubl conjugation pathway</keyword>
<evidence type="ECO:0000256" key="7">
    <source>
        <dbReference type="SAM" id="Coils"/>
    </source>
</evidence>
<proteinExistence type="predicted"/>
<name>A0A4Q1BQM3_TREME</name>
<evidence type="ECO:0000256" key="6">
    <source>
        <dbReference type="ARBA" id="ARBA00022807"/>
    </source>
</evidence>
<evidence type="ECO:0000256" key="8">
    <source>
        <dbReference type="SAM" id="MobiDB-lite"/>
    </source>
</evidence>
<dbReference type="PROSITE" id="PS00972">
    <property type="entry name" value="USP_1"/>
    <property type="match status" value="1"/>
</dbReference>
<keyword evidence="3" id="KW-0645">Protease</keyword>
<dbReference type="GO" id="GO:0070628">
    <property type="term" value="F:proteasome binding"/>
    <property type="evidence" value="ECO:0007669"/>
    <property type="project" value="TreeGrafter"/>
</dbReference>
<feature type="compositionally biased region" description="Polar residues" evidence="8">
    <location>
        <begin position="937"/>
        <end position="970"/>
    </location>
</feature>
<feature type="compositionally biased region" description="Low complexity" evidence="8">
    <location>
        <begin position="24"/>
        <end position="36"/>
    </location>
</feature>
<dbReference type="PANTHER" id="PTHR43982:SF6">
    <property type="entry name" value="UBIQUITIN CARBOXYL-TERMINAL HYDROLASE 2-RELATED"/>
    <property type="match status" value="1"/>
</dbReference>
<dbReference type="Pfam" id="PF00443">
    <property type="entry name" value="UCH"/>
    <property type="match status" value="2"/>
</dbReference>
<dbReference type="InterPro" id="IPR028889">
    <property type="entry name" value="USP"/>
</dbReference>
<keyword evidence="11" id="KW-1185">Reference proteome</keyword>
<sequence length="1441" mass="160423">MSAEIPDISSTSPGPHSHARRRTTTSSSSSISANRDSPSKPHGPRLLPSSPPSVSKRDRPGSSRTQYYSTPPSTHFIASIGPVREIIPPPSIMHSSPRSTPSPSKTTNDADIVMEDSPHAPYRPPEAVFEPPEEHPPGYVPGVVAEHIGTGDDEQVVLWDSKAGPSRPMKPPEAKLTDLWDADEEPLPFSIPDRPVIGAGLLPRRLLMLVHEHELVLPVIEDLPKPIPRRQSMPPAVQPDLIRFPEDEKPATSPTTQTSSTPSSTSESQPTSTLNDVYDALPGGVDHNREWYFCAVCWGWVHIVSGRGHLPAIDDMDVWSLQADKTSTYTDDPTYEQRYSARVEEQSRLRNLLSCNHLEKTPGEHHFHEFHHLLQPSTSSVQVPRIPVDSEMCAFPHLTPGLEPEESWQVYRSPRKQSKLYVSCTSDLWILVDAGPVPGQIPVGLVEAFTLEKVNNPRPGMDMYESVNKAWGLIVTLLENPLFKGQRGWVKLENKKFQAEIGANISSSALLYQIGFACREELEGIRVGPFQKNDKVSEEDVRQMDRYMLRTWVEISLYLQAYQTRNNLPKTLSSVIPTGLEEALSQTLDLSGYPALVRSTTESVPDALNSLGVTKFDTAATIIKAYNLQILDDPRPSPLYLNALELLSRTSIPDRDTLELKVGIERSMGAYTASDIQGAYARIGYDQAHAASIEVEAHDAPDEYILDMHKKTMQASSSASDRAEISAALVLIGRERRSENIQQIGRGGQTFISVEDAYSALSAPRDCIDDGLVMQYEMAVAEFPGKADHYRKCLEVIASAPGEERPSIRTFLETGSKDFSGPARKDIPVGLHNIGNTCYLNSILQYLYSIKPIRDAVMEFEQDLLGTTTPPKPEVERSRRFVRHLRLLFIQLYLSEASAVRPEEELAYLAITRPEVDQIIEPPAPTRDAFSGINDIPSPSSTKVATPEYSPSRTDLSLPSSPVATPTREQSILGKRQSTDRDSDGGISPGARPRLKSDDYEMESPTDANHSMDTARNLSPDSGPIQRGSSPSMTARILSLDIKSPPEDSLDVVLPNSNITSSPTNILVPPPLPPRPRRESTLASGLKFGLQQDSAEVLINVLSQLESAFEPPVAKDGTKGTNLIQQLYSCKYRQQIIFQTPEGVKEAREPVEGVFVHPIIGVEEEGKDLSDCLAELYLGGSDIEYEGKKGAMMDLMDEFPPMLYIQMRRSQFDLATGRERKTNTHIPFGQTLSMDRFLATADRQAREASIVLTQEMMNVRHRLHQLRNHKPLSIPSTFLHVRDALSALSTNPSNDFELDITPDLLHALTSESDEVKREISQLELKLPEMRKELDEIWKGKTEWEYELMSVFMHRGKTSGAGHYWTYQSHLPDHQDKFFKYNDELVTQVPSSEVLQDRTGSDANPALLCYVRKNKNLVDTLHRAILEVGLKEETPELVEPME</sequence>
<dbReference type="InParanoid" id="A0A4Q1BQM3"/>
<dbReference type="GO" id="GO:0016579">
    <property type="term" value="P:protein deubiquitination"/>
    <property type="evidence" value="ECO:0007669"/>
    <property type="project" value="InterPro"/>
</dbReference>
<dbReference type="OrthoDB" id="2420415at2759"/>
<dbReference type="SUPFAM" id="SSF54001">
    <property type="entry name" value="Cysteine proteinases"/>
    <property type="match status" value="1"/>
</dbReference>
<evidence type="ECO:0000256" key="1">
    <source>
        <dbReference type="ARBA" id="ARBA00000707"/>
    </source>
</evidence>
<protein>
    <recommendedName>
        <fullName evidence="2">ubiquitinyl hydrolase 1</fullName>
        <ecNumber evidence="2">3.4.19.12</ecNumber>
    </recommendedName>
</protein>
<dbReference type="EC" id="3.4.19.12" evidence="2"/>
<feature type="domain" description="USP" evidence="9">
    <location>
        <begin position="829"/>
        <end position="1412"/>
    </location>
</feature>
<feature type="region of interest" description="Disordered" evidence="8">
    <location>
        <begin position="922"/>
        <end position="1032"/>
    </location>
</feature>
<dbReference type="InterPro" id="IPR018200">
    <property type="entry name" value="USP_CS"/>
</dbReference>
<feature type="compositionally biased region" description="Polar residues" evidence="8">
    <location>
        <begin position="1006"/>
        <end position="1020"/>
    </location>
</feature>
<comment type="caution">
    <text evidence="10">The sequence shown here is derived from an EMBL/GenBank/DDBJ whole genome shotgun (WGS) entry which is preliminary data.</text>
</comment>
<feature type="compositionally biased region" description="Polar residues" evidence="8">
    <location>
        <begin position="62"/>
        <end position="73"/>
    </location>
</feature>